<dbReference type="GO" id="GO:1990281">
    <property type="term" value="C:efflux pump complex"/>
    <property type="evidence" value="ECO:0007669"/>
    <property type="project" value="TreeGrafter"/>
</dbReference>
<dbReference type="OrthoDB" id="9807719at2"/>
<dbReference type="SUPFAM" id="SSF56954">
    <property type="entry name" value="Outer membrane efflux proteins (OEP)"/>
    <property type="match status" value="1"/>
</dbReference>
<keyword evidence="3" id="KW-0813">Transport</keyword>
<evidence type="ECO:0000256" key="7">
    <source>
        <dbReference type="ARBA" id="ARBA00023237"/>
    </source>
</evidence>
<organism evidence="8 9">
    <name type="scientific">Filimonas effusa</name>
    <dbReference type="NCBI Taxonomy" id="2508721"/>
    <lineage>
        <taxon>Bacteria</taxon>
        <taxon>Pseudomonadati</taxon>
        <taxon>Bacteroidota</taxon>
        <taxon>Chitinophagia</taxon>
        <taxon>Chitinophagales</taxon>
        <taxon>Chitinophagaceae</taxon>
        <taxon>Filimonas</taxon>
    </lineage>
</organism>
<comment type="caution">
    <text evidence="8">The sequence shown here is derived from an EMBL/GenBank/DDBJ whole genome shotgun (WGS) entry which is preliminary data.</text>
</comment>
<proteinExistence type="inferred from homology"/>
<evidence type="ECO:0000256" key="1">
    <source>
        <dbReference type="ARBA" id="ARBA00004442"/>
    </source>
</evidence>
<dbReference type="AlphaFoldDB" id="A0A4Q1DA80"/>
<keyword evidence="4" id="KW-1134">Transmembrane beta strand</keyword>
<keyword evidence="9" id="KW-1185">Reference proteome</keyword>
<evidence type="ECO:0000256" key="6">
    <source>
        <dbReference type="ARBA" id="ARBA00023136"/>
    </source>
</evidence>
<evidence type="ECO:0000256" key="5">
    <source>
        <dbReference type="ARBA" id="ARBA00022692"/>
    </source>
</evidence>
<dbReference type="RefSeq" id="WP_129002027.1">
    <property type="nucleotide sequence ID" value="NZ_SDHZ01000001.1"/>
</dbReference>
<dbReference type="InterPro" id="IPR051906">
    <property type="entry name" value="TolC-like"/>
</dbReference>
<dbReference type="Pfam" id="PF02321">
    <property type="entry name" value="OEP"/>
    <property type="match status" value="2"/>
</dbReference>
<evidence type="ECO:0000256" key="4">
    <source>
        <dbReference type="ARBA" id="ARBA00022452"/>
    </source>
</evidence>
<dbReference type="Proteomes" id="UP000290545">
    <property type="component" value="Unassembled WGS sequence"/>
</dbReference>
<sequence length="429" mass="47290">MKQSRYLRPVVLAGLLSWFTGLQGQELLPLEQAKQMALERNNQLKITQQQVLAAKAAKLQADAAAKPHLDGSVTGFYVGKPLNQLLPEYGVSPSLTASQAIYAGGKIKLGQQSAAKNIEVQEEQHALTATEVVFQTEQAYWNIVSMQEKVKLAQQYKKQLQALHTDLNNQFQAGLTYKNDLLRVAVQLNEAELNIIRAEDGVTLSKLALAQLTGRNGQTGFLITDTIAGLFPPVNRDTGYAQLYQNRPEIRMMEKRIEAGQLQEKLLKADFLPSIGISAGGFGALGKEGINPTDPGKNGMASYYGMVSLSIPLLDWGGRKQKIKQQQFAIAAQQYQLQETKELLTLELQQAYIALNQAAKKVSFSEASLQQANENLKLSNDRFEAGTIVGKDVLEAQSIWQQAVTDMIEAKVSYKISEATLRKVQGVNR</sequence>
<comment type="similarity">
    <text evidence="2">Belongs to the outer membrane factor (OMF) (TC 1.B.17) family.</text>
</comment>
<dbReference type="GO" id="GO:0009279">
    <property type="term" value="C:cell outer membrane"/>
    <property type="evidence" value="ECO:0007669"/>
    <property type="project" value="UniProtKB-SubCell"/>
</dbReference>
<evidence type="ECO:0000256" key="2">
    <source>
        <dbReference type="ARBA" id="ARBA00007613"/>
    </source>
</evidence>
<evidence type="ECO:0000313" key="9">
    <source>
        <dbReference type="Proteomes" id="UP000290545"/>
    </source>
</evidence>
<name>A0A4Q1DA80_9BACT</name>
<keyword evidence="6" id="KW-0472">Membrane</keyword>
<reference evidence="8 9" key="1">
    <citation type="submission" date="2019-01" db="EMBL/GenBank/DDBJ databases">
        <title>Filimonas sp. strain TTM-71.</title>
        <authorList>
            <person name="Chen W.-M."/>
        </authorList>
    </citation>
    <scope>NUCLEOTIDE SEQUENCE [LARGE SCALE GENOMIC DNA]</scope>
    <source>
        <strain evidence="8 9">TTM-71</strain>
    </source>
</reference>
<protein>
    <submittedName>
        <fullName evidence="8">TolC family protein</fullName>
    </submittedName>
</protein>
<dbReference type="EMBL" id="SDHZ01000001">
    <property type="protein sequence ID" value="RXK86277.1"/>
    <property type="molecule type" value="Genomic_DNA"/>
</dbReference>
<keyword evidence="7" id="KW-0998">Cell outer membrane</keyword>
<comment type="subcellular location">
    <subcellularLocation>
        <location evidence="1">Cell outer membrane</location>
    </subcellularLocation>
</comment>
<dbReference type="GO" id="GO:0015562">
    <property type="term" value="F:efflux transmembrane transporter activity"/>
    <property type="evidence" value="ECO:0007669"/>
    <property type="project" value="InterPro"/>
</dbReference>
<accession>A0A4Q1DA80</accession>
<dbReference type="GO" id="GO:0015288">
    <property type="term" value="F:porin activity"/>
    <property type="evidence" value="ECO:0007669"/>
    <property type="project" value="TreeGrafter"/>
</dbReference>
<dbReference type="PANTHER" id="PTHR30026:SF20">
    <property type="entry name" value="OUTER MEMBRANE PROTEIN TOLC"/>
    <property type="match status" value="1"/>
</dbReference>
<gene>
    <name evidence="8" type="ORF">ESB13_05575</name>
</gene>
<evidence type="ECO:0000313" key="8">
    <source>
        <dbReference type="EMBL" id="RXK86277.1"/>
    </source>
</evidence>
<dbReference type="InterPro" id="IPR003423">
    <property type="entry name" value="OMP_efflux"/>
</dbReference>
<dbReference type="PANTHER" id="PTHR30026">
    <property type="entry name" value="OUTER MEMBRANE PROTEIN TOLC"/>
    <property type="match status" value="1"/>
</dbReference>
<dbReference type="Gene3D" id="1.20.1600.10">
    <property type="entry name" value="Outer membrane efflux proteins (OEP)"/>
    <property type="match status" value="1"/>
</dbReference>
<evidence type="ECO:0000256" key="3">
    <source>
        <dbReference type="ARBA" id="ARBA00022448"/>
    </source>
</evidence>
<keyword evidence="5" id="KW-0812">Transmembrane</keyword>